<sequence>MTNYWEARIERLNKETFRNSDKYVRELRKLYEQEVNNIDEKIYNHLSKLQEEAGGISLFEAKKLLNDKERDLFKMDLEGFIKKSQGNISPELEKELNIVSRRVRISRLQAMEVELKKTVAGLMSKEESGLFDELGKAYQSRFYKELYELQKITGYDSVRKISKEDLDIILKDPWTSDGREFSQRIWDRGDKLVNSLKDNLTRNIASGASPKESIKDIESQFNVSKAAASRLVYTETAAISSKATQDSYKRIGVKKYEILATLDLRTSDICRSQDGKTYDIKDYRVGITAPPFHPNCRTDTIPFFNDDLERQLDKNVGRMARNPDNGKSEVVENLSYEDWHKKYVEKLPNNNQEGDTPDPTEPKLKYTEAETNEAIEEYVSGDGMWINNKLRGIGEIADYPLSEDDKIYLEKLDQATQSQIVKEKTLYRSVDISSIIGDISDSEYDDLKSAYIYNNKSKPAQEVINKYLKNIEGKEIVDKGFISTTKDKEIALDFQDFTGSSKPCVIEFNVPKGIKGIDLKDFDIADMEQKEVLLARNQKFVIREVRQEQGQFYFKADLIPNNGYNKNEITINKESEIFKKIGEEHYTNMQNILKDAPELQRNVWVKHENDLKVASAKAKVHPRFSPTQGGIELDVSESAKGDFYSAPYQTVFHEFGHNIDYIANVKYGDGDKFRPYSYTYKDNIFGKTIKSEITEKINSISEMLKKELEENINNIDWLYKNKYISALDLETKVKNGKWIGKPIRFKKDHAYRALRDEIIQIPEINRADLSDIVEGATRAKTCCGFGHGKRYWNYLGSLSTEAFAEMFDSSVANPGQLEAIKKYLPKSYEIFEDILKSILEGE</sequence>
<evidence type="ECO:0000259" key="1">
    <source>
        <dbReference type="Pfam" id="PF03496"/>
    </source>
</evidence>
<dbReference type="InterPro" id="IPR003540">
    <property type="entry name" value="ADP-ribosyltransferase"/>
</dbReference>
<feature type="domain" description="Phage head morphogenesis" evidence="2">
    <location>
        <begin position="195"/>
        <end position="300"/>
    </location>
</feature>
<dbReference type="SUPFAM" id="SSF56399">
    <property type="entry name" value="ADP-ribosylation"/>
    <property type="match status" value="1"/>
</dbReference>
<dbReference type="Proteomes" id="UP001056218">
    <property type="component" value="Chromosome"/>
</dbReference>
<reference evidence="3 4" key="1">
    <citation type="submission" date="2022-05" db="EMBL/GenBank/DDBJ databases">
        <title>Identification of Peptoniphilus vaginalis-like Bacteria, Peptoniphilus septimus sp. nov. from Blood Cultures in a Cervical Cancer Patient receiving Chemotherapy: Case and Implications.</title>
        <authorList>
            <person name="Zhan X.-Y."/>
        </authorList>
    </citation>
    <scope>NUCLEOTIDE SEQUENCE [LARGE SCALE GENOMIC DNA]</scope>
    <source>
        <strain evidence="3 4">SAHP1</strain>
    </source>
</reference>
<dbReference type="Pfam" id="PF03496">
    <property type="entry name" value="ADPrib_exo_Tox"/>
    <property type="match status" value="1"/>
</dbReference>
<name>A0ABY4TKN9_9FIRM</name>
<dbReference type="PROSITE" id="PS51996">
    <property type="entry name" value="TR_MART"/>
    <property type="match status" value="1"/>
</dbReference>
<evidence type="ECO:0000313" key="3">
    <source>
        <dbReference type="EMBL" id="URN40896.1"/>
    </source>
</evidence>
<evidence type="ECO:0000259" key="2">
    <source>
        <dbReference type="Pfam" id="PF04233"/>
    </source>
</evidence>
<dbReference type="RefSeq" id="WP_250341707.1">
    <property type="nucleotide sequence ID" value="NZ_CP097885.1"/>
</dbReference>
<feature type="domain" description="ADP ribosyltransferase" evidence="1">
    <location>
        <begin position="351"/>
        <end position="549"/>
    </location>
</feature>
<evidence type="ECO:0000313" key="4">
    <source>
        <dbReference type="Proteomes" id="UP001056218"/>
    </source>
</evidence>
<dbReference type="Pfam" id="PF04233">
    <property type="entry name" value="Phage_Mu_F"/>
    <property type="match status" value="1"/>
</dbReference>
<accession>A0ABY4TKN9</accession>
<keyword evidence="4" id="KW-1185">Reference proteome</keyword>
<dbReference type="NCBIfam" id="TIGR01641">
    <property type="entry name" value="phageSPP1_gp7"/>
    <property type="match status" value="1"/>
</dbReference>
<gene>
    <name evidence="3" type="ORF">M9426_06475</name>
</gene>
<dbReference type="InterPro" id="IPR006528">
    <property type="entry name" value="Phage_head_morphogenesis_dom"/>
</dbReference>
<proteinExistence type="predicted"/>
<dbReference type="EMBL" id="CP097885">
    <property type="protein sequence ID" value="URN40896.1"/>
    <property type="molecule type" value="Genomic_DNA"/>
</dbReference>
<dbReference type="Gene3D" id="3.90.176.10">
    <property type="entry name" value="Toxin ADP-ribosyltransferase, Chain A, domain 1"/>
    <property type="match status" value="1"/>
</dbReference>
<protein>
    <submittedName>
        <fullName evidence="3">Minor capsid protein</fullName>
    </submittedName>
</protein>
<organism evidence="3 4">
    <name type="scientific">Peptoniphilus genitalis</name>
    <dbReference type="NCBI Taxonomy" id="3036303"/>
    <lineage>
        <taxon>Bacteria</taxon>
        <taxon>Bacillati</taxon>
        <taxon>Bacillota</taxon>
        <taxon>Tissierellia</taxon>
        <taxon>Tissierellales</taxon>
        <taxon>Peptoniphilaceae</taxon>
        <taxon>Peptoniphilus</taxon>
    </lineage>
</organism>